<sequence>MSNITDVDRLSPYRYLKSDDSYPRHPSYQHGQPSNGRLPDSTIYRTCTGSSDHSLASSQSRCSPPEVGCSSLTLVLPHAAHGTPIPPVKRPAQYGEIGHTSSPSWESFQVKAFPEVTRNRSIFGRFFSGLKKIPKIVFLVRHHEKRGKTSVAPHLPPQPVLVPSLHYGANIPRRPLPFPPTTHSSAHGDSDKVPLDAALVCGIRDDPDFALVQQVGVAARQRRARAITGRHIPVDRSGEEEPAGQVNLQAEELPQERVAVA</sequence>
<reference evidence="2" key="1">
    <citation type="submission" date="2022-07" db="EMBL/GenBank/DDBJ databases">
        <title>Genome Sequence of Agrocybe chaxingu.</title>
        <authorList>
            <person name="Buettner E."/>
        </authorList>
    </citation>
    <scope>NUCLEOTIDE SEQUENCE</scope>
    <source>
        <strain evidence="2">MP-N11</strain>
    </source>
</reference>
<accession>A0A9W8JXM3</accession>
<keyword evidence="3" id="KW-1185">Reference proteome</keyword>
<dbReference type="EMBL" id="JANKHO010000747">
    <property type="protein sequence ID" value="KAJ3506609.1"/>
    <property type="molecule type" value="Genomic_DNA"/>
</dbReference>
<dbReference type="AlphaFoldDB" id="A0A9W8JXM3"/>
<dbReference type="OrthoDB" id="10395054at2759"/>
<protein>
    <submittedName>
        <fullName evidence="2">Uncharacterized protein</fullName>
    </submittedName>
</protein>
<name>A0A9W8JXM3_9AGAR</name>
<evidence type="ECO:0000256" key="1">
    <source>
        <dbReference type="SAM" id="MobiDB-lite"/>
    </source>
</evidence>
<evidence type="ECO:0000313" key="3">
    <source>
        <dbReference type="Proteomes" id="UP001148786"/>
    </source>
</evidence>
<gene>
    <name evidence="2" type="ORF">NLJ89_g6779</name>
</gene>
<feature type="region of interest" description="Disordered" evidence="1">
    <location>
        <begin position="229"/>
        <end position="261"/>
    </location>
</feature>
<feature type="region of interest" description="Disordered" evidence="1">
    <location>
        <begin position="1"/>
        <end position="40"/>
    </location>
</feature>
<proteinExistence type="predicted"/>
<feature type="region of interest" description="Disordered" evidence="1">
    <location>
        <begin position="83"/>
        <end position="102"/>
    </location>
</feature>
<organism evidence="2 3">
    <name type="scientific">Agrocybe chaxingu</name>
    <dbReference type="NCBI Taxonomy" id="84603"/>
    <lineage>
        <taxon>Eukaryota</taxon>
        <taxon>Fungi</taxon>
        <taxon>Dikarya</taxon>
        <taxon>Basidiomycota</taxon>
        <taxon>Agaricomycotina</taxon>
        <taxon>Agaricomycetes</taxon>
        <taxon>Agaricomycetidae</taxon>
        <taxon>Agaricales</taxon>
        <taxon>Agaricineae</taxon>
        <taxon>Strophariaceae</taxon>
        <taxon>Agrocybe</taxon>
    </lineage>
</organism>
<comment type="caution">
    <text evidence="2">The sequence shown here is derived from an EMBL/GenBank/DDBJ whole genome shotgun (WGS) entry which is preliminary data.</text>
</comment>
<feature type="compositionally biased region" description="Basic and acidic residues" evidence="1">
    <location>
        <begin position="1"/>
        <end position="23"/>
    </location>
</feature>
<dbReference type="Proteomes" id="UP001148786">
    <property type="component" value="Unassembled WGS sequence"/>
</dbReference>
<evidence type="ECO:0000313" key="2">
    <source>
        <dbReference type="EMBL" id="KAJ3506609.1"/>
    </source>
</evidence>